<dbReference type="GO" id="GO:0035145">
    <property type="term" value="C:exon-exon junction complex"/>
    <property type="evidence" value="ECO:0007669"/>
    <property type="project" value="InterPro"/>
</dbReference>
<evidence type="ECO:0000313" key="5">
    <source>
        <dbReference type="EMBL" id="KAK3176352.1"/>
    </source>
</evidence>
<dbReference type="PANTHER" id="PTHR12638">
    <property type="entry name" value="PROTEIN MAGO NASHI HOMOLOG"/>
    <property type="match status" value="1"/>
</dbReference>
<dbReference type="PANTHER" id="PTHR12638:SF0">
    <property type="entry name" value="MAGO HOMOLOG, EXON JUNCTION COMPLEX SUBUNIT-RELATED"/>
    <property type="match status" value="1"/>
</dbReference>
<comment type="caution">
    <text evidence="5">The sequence shown here is derived from an EMBL/GenBank/DDBJ whole genome shotgun (WGS) entry which is preliminary data.</text>
</comment>
<proteinExistence type="inferred from homology"/>
<reference evidence="5" key="1">
    <citation type="submission" date="2022-11" db="EMBL/GenBank/DDBJ databases">
        <title>Chromosomal genome sequence assembly and mating type (MAT) locus characterization of the leprose asexual lichenized fungus Lepraria neglecta (Nyl.) Erichsen.</title>
        <authorList>
            <person name="Allen J.L."/>
            <person name="Pfeffer B."/>
        </authorList>
    </citation>
    <scope>NUCLEOTIDE SEQUENCE</scope>
    <source>
        <strain evidence="5">Allen 5258</strain>
    </source>
</reference>
<evidence type="ECO:0000313" key="6">
    <source>
        <dbReference type="Proteomes" id="UP001276659"/>
    </source>
</evidence>
<dbReference type="FunFam" id="3.30.1560.10:FF:000001">
    <property type="entry name" value="Protein mago nashi homolog"/>
    <property type="match status" value="1"/>
</dbReference>
<dbReference type="Pfam" id="PF09783">
    <property type="entry name" value="Vac_ImportDeg"/>
    <property type="match status" value="1"/>
</dbReference>
<keyword evidence="3" id="KW-0539">Nucleus</keyword>
<comment type="subcellular location">
    <subcellularLocation>
        <location evidence="1">Nucleus</location>
    </subcellularLocation>
</comment>
<evidence type="ECO:0000256" key="2">
    <source>
        <dbReference type="ARBA" id="ARBA00009270"/>
    </source>
</evidence>
<evidence type="ECO:0000256" key="1">
    <source>
        <dbReference type="ARBA" id="ARBA00004123"/>
    </source>
</evidence>
<dbReference type="InterPro" id="IPR036605">
    <property type="entry name" value="Mago_nashi_sf"/>
</dbReference>
<dbReference type="SUPFAM" id="SSF89817">
    <property type="entry name" value="Mago nashi protein"/>
    <property type="match status" value="1"/>
</dbReference>
<dbReference type="EMBL" id="JASNWA010000004">
    <property type="protein sequence ID" value="KAK3176352.1"/>
    <property type="molecule type" value="Genomic_DNA"/>
</dbReference>
<sequence>MAASNEPFYVRYYSGHSGRFGHEFLEFDFRTLGDGRSASARYANNSNYRNDSLIRKEMCVSSLLINEIKRIVKESEIMKEDDSKWPEKNKDGKQELEIRLGSDHINFETAKIGSLVDVTESADPEGLRVFYYLVQDLKALVFSLISLHFKLPLLEPRFERQAHTTCPPDEDRPGQWRVEVLDRLGRTGLDISPDVATPQQEETPPMRPESPGPMDTTNDSVESKAPEKTAAMELAPPSPPLPDASPSSSHVDDKEAEQIQPAPATSSALDLQYSIRYGIDSTRLIQTHTSSMLRAGSKFRGLTPEHATLTTFFEGEIIGPKYTFQTRHNDWGASDKEDMKHWARFPAWRPLAKQAKKHDFHYKNSTNRENMFMRWKEKFLVPDHRVREINGASFEGFYYICFNQVLGTINGIYFHSNSQQ</sequence>
<dbReference type="Gene3D" id="3.30.1560.10">
    <property type="entry name" value="Mago nashi"/>
    <property type="match status" value="1"/>
</dbReference>
<dbReference type="InterPro" id="IPR004023">
    <property type="entry name" value="Mago_nashi"/>
</dbReference>
<name>A0AAE0DNG8_9LECA</name>
<dbReference type="CDD" id="cd11295">
    <property type="entry name" value="Mago_nashi"/>
    <property type="match status" value="1"/>
</dbReference>
<evidence type="ECO:0000256" key="3">
    <source>
        <dbReference type="ARBA" id="ARBA00023242"/>
    </source>
</evidence>
<organism evidence="5 6">
    <name type="scientific">Lepraria neglecta</name>
    <dbReference type="NCBI Taxonomy" id="209136"/>
    <lineage>
        <taxon>Eukaryota</taxon>
        <taxon>Fungi</taxon>
        <taxon>Dikarya</taxon>
        <taxon>Ascomycota</taxon>
        <taxon>Pezizomycotina</taxon>
        <taxon>Lecanoromycetes</taxon>
        <taxon>OSLEUM clade</taxon>
        <taxon>Lecanoromycetidae</taxon>
        <taxon>Lecanorales</taxon>
        <taxon>Lecanorineae</taxon>
        <taxon>Stereocaulaceae</taxon>
        <taxon>Lepraria</taxon>
    </lineage>
</organism>
<keyword evidence="6" id="KW-1185">Reference proteome</keyword>
<evidence type="ECO:0008006" key="7">
    <source>
        <dbReference type="Google" id="ProtNLM"/>
    </source>
</evidence>
<dbReference type="Pfam" id="PF02792">
    <property type="entry name" value="Mago_nashi"/>
    <property type="match status" value="1"/>
</dbReference>
<dbReference type="Proteomes" id="UP001276659">
    <property type="component" value="Unassembled WGS sequence"/>
</dbReference>
<accession>A0AAE0DNG8</accession>
<feature type="region of interest" description="Disordered" evidence="4">
    <location>
        <begin position="187"/>
        <end position="265"/>
    </location>
</feature>
<dbReference type="AlphaFoldDB" id="A0AAE0DNG8"/>
<dbReference type="GO" id="GO:0008380">
    <property type="term" value="P:RNA splicing"/>
    <property type="evidence" value="ECO:0007669"/>
    <property type="project" value="InterPro"/>
</dbReference>
<comment type="similarity">
    <text evidence="2">Belongs to the mago nashi family.</text>
</comment>
<protein>
    <recommendedName>
        <fullName evidence="7">Protein mago nashi</fullName>
    </recommendedName>
</protein>
<gene>
    <name evidence="5" type="ORF">OEA41_007675</name>
</gene>
<dbReference type="InterPro" id="IPR018618">
    <property type="entry name" value="GID4/10-like"/>
</dbReference>
<evidence type="ECO:0000256" key="4">
    <source>
        <dbReference type="SAM" id="MobiDB-lite"/>
    </source>
</evidence>